<evidence type="ECO:0008006" key="4">
    <source>
        <dbReference type="Google" id="ProtNLM"/>
    </source>
</evidence>
<dbReference type="EMBL" id="CABPRV010000002">
    <property type="protein sequence ID" value="VVD84055.1"/>
    <property type="molecule type" value="Genomic_DNA"/>
</dbReference>
<feature type="transmembrane region" description="Helical" evidence="1">
    <location>
        <begin position="146"/>
        <end position="172"/>
    </location>
</feature>
<proteinExistence type="predicted"/>
<keyword evidence="3" id="KW-1185">Reference proteome</keyword>
<keyword evidence="1" id="KW-1133">Transmembrane helix</keyword>
<dbReference type="Proteomes" id="UP000366065">
    <property type="component" value="Unassembled WGS sequence"/>
</dbReference>
<evidence type="ECO:0000256" key="1">
    <source>
        <dbReference type="SAM" id="Phobius"/>
    </source>
</evidence>
<protein>
    <recommendedName>
        <fullName evidence="4">Glycerophosphoryl diester phosphodiesterase membrane domain-containing protein</fullName>
    </recommendedName>
</protein>
<evidence type="ECO:0000313" key="3">
    <source>
        <dbReference type="Proteomes" id="UP000366065"/>
    </source>
</evidence>
<accession>A0ABY6VSQ3</accession>
<sequence length="275" mass="29509">MEPITFKQCFKGAWIDGFNALRSRPLLCVSVAVVILVSSALGISLKQLSQAAAQNGDTAGYRFNLALTSLGVAFVNTVAVAILSVHVLRYVVLGPEAARQAPWMGRDVWRYLWLTLQIVIGGVIVGFVPAFLIGLALGLAKSTNALALMATFLVLVACAVIFIGVRVSLIYGQIAAGRSKRWRAAWQDSRGHFWSMFGTALAAILPLFAVGLVLTLLLGLTIKLMPDVTVAVLGSLMLKTVFTVVWVAVGCGVAGWLYHRYAHQLLDLEGAPDDV</sequence>
<feature type="transmembrane region" description="Helical" evidence="1">
    <location>
        <begin position="111"/>
        <end position="140"/>
    </location>
</feature>
<evidence type="ECO:0000313" key="2">
    <source>
        <dbReference type="EMBL" id="VVD84055.1"/>
    </source>
</evidence>
<name>A0ABY6VSQ3_9BURK</name>
<keyword evidence="1" id="KW-0472">Membrane</keyword>
<keyword evidence="1" id="KW-0812">Transmembrane</keyword>
<dbReference type="RefSeq" id="WP_150720455.1">
    <property type="nucleotide sequence ID" value="NZ_CABPRV010000002.1"/>
</dbReference>
<feature type="transmembrane region" description="Helical" evidence="1">
    <location>
        <begin position="193"/>
        <end position="220"/>
    </location>
</feature>
<comment type="caution">
    <text evidence="2">The sequence shown here is derived from an EMBL/GenBank/DDBJ whole genome shotgun (WGS) entry which is preliminary data.</text>
</comment>
<gene>
    <name evidence="2" type="ORF">PCA20602_01279</name>
</gene>
<feature type="transmembrane region" description="Helical" evidence="1">
    <location>
        <begin position="65"/>
        <end position="91"/>
    </location>
</feature>
<feature type="transmembrane region" description="Helical" evidence="1">
    <location>
        <begin position="26"/>
        <end position="45"/>
    </location>
</feature>
<organism evidence="2 3">
    <name type="scientific">Pandoraea capi</name>
    <dbReference type="NCBI Taxonomy" id="2508286"/>
    <lineage>
        <taxon>Bacteria</taxon>
        <taxon>Pseudomonadati</taxon>
        <taxon>Pseudomonadota</taxon>
        <taxon>Betaproteobacteria</taxon>
        <taxon>Burkholderiales</taxon>
        <taxon>Burkholderiaceae</taxon>
        <taxon>Pandoraea</taxon>
    </lineage>
</organism>
<reference evidence="2 3" key="1">
    <citation type="submission" date="2019-08" db="EMBL/GenBank/DDBJ databases">
        <authorList>
            <person name="Peeters C."/>
        </authorList>
    </citation>
    <scope>NUCLEOTIDE SEQUENCE [LARGE SCALE GENOMIC DNA]</scope>
    <source>
        <strain evidence="2 3">LMG 20602</strain>
    </source>
</reference>